<name>A0A0C2JBA6_THEKT</name>
<reference evidence="10 11" key="1">
    <citation type="journal article" date="2014" name="Genome Biol. Evol.">
        <title>The genome of the myxosporean Thelohanellus kitauei shows adaptations to nutrient acquisition within its fish host.</title>
        <authorList>
            <person name="Yang Y."/>
            <person name="Xiong J."/>
            <person name="Zhou Z."/>
            <person name="Huo F."/>
            <person name="Miao W."/>
            <person name="Ran C."/>
            <person name="Liu Y."/>
            <person name="Zhang J."/>
            <person name="Feng J."/>
            <person name="Wang M."/>
            <person name="Wang M."/>
            <person name="Wang L."/>
            <person name="Yao B."/>
        </authorList>
    </citation>
    <scope>NUCLEOTIDE SEQUENCE [LARGE SCALE GENOMIC DNA]</scope>
    <source>
        <strain evidence="10">Wuqing</strain>
    </source>
</reference>
<protein>
    <recommendedName>
        <fullName evidence="9">Protein RFT1 homolog</fullName>
    </recommendedName>
</protein>
<organism evidence="10 11">
    <name type="scientific">Thelohanellus kitauei</name>
    <name type="common">Myxosporean</name>
    <dbReference type="NCBI Taxonomy" id="669202"/>
    <lineage>
        <taxon>Eukaryota</taxon>
        <taxon>Metazoa</taxon>
        <taxon>Cnidaria</taxon>
        <taxon>Myxozoa</taxon>
        <taxon>Myxosporea</taxon>
        <taxon>Bivalvulida</taxon>
        <taxon>Platysporina</taxon>
        <taxon>Myxobolidae</taxon>
        <taxon>Thelohanellus</taxon>
    </lineage>
</organism>
<evidence type="ECO:0000256" key="8">
    <source>
        <dbReference type="ARBA" id="ARBA00045912"/>
    </source>
</evidence>
<dbReference type="GO" id="GO:0006488">
    <property type="term" value="P:dolichol-linked oligosaccharide biosynthetic process"/>
    <property type="evidence" value="ECO:0007669"/>
    <property type="project" value="InterPro"/>
</dbReference>
<dbReference type="GO" id="GO:0034203">
    <property type="term" value="P:glycolipid translocation"/>
    <property type="evidence" value="ECO:0007669"/>
    <property type="project" value="TreeGrafter"/>
</dbReference>
<evidence type="ECO:0000256" key="9">
    <source>
        <dbReference type="RuleBase" id="RU365067"/>
    </source>
</evidence>
<dbReference type="InterPro" id="IPR007594">
    <property type="entry name" value="RFT1"/>
</dbReference>
<proteinExistence type="inferred from homology"/>
<comment type="caution">
    <text evidence="10">The sequence shown here is derived from an EMBL/GenBank/DDBJ whole genome shotgun (WGS) entry which is preliminary data.</text>
</comment>
<comment type="subcellular location">
    <subcellularLocation>
        <location evidence="1 9">Endoplasmic reticulum membrane</location>
        <topology evidence="1 9">Multi-pass membrane protein</topology>
    </subcellularLocation>
</comment>
<gene>
    <name evidence="10" type="ORF">RF11_15942</name>
</gene>
<evidence type="ECO:0000256" key="1">
    <source>
        <dbReference type="ARBA" id="ARBA00004477"/>
    </source>
</evidence>
<dbReference type="AlphaFoldDB" id="A0A0C2JBA6"/>
<evidence type="ECO:0000256" key="7">
    <source>
        <dbReference type="ARBA" id="ARBA00023136"/>
    </source>
</evidence>
<evidence type="ECO:0000256" key="2">
    <source>
        <dbReference type="ARBA" id="ARBA00004922"/>
    </source>
</evidence>
<keyword evidence="6 9" id="KW-1133">Transmembrane helix</keyword>
<dbReference type="EMBL" id="JWZT01003512">
    <property type="protein sequence ID" value="KII66483.1"/>
    <property type="molecule type" value="Genomic_DNA"/>
</dbReference>
<dbReference type="Proteomes" id="UP000031668">
    <property type="component" value="Unassembled WGS sequence"/>
</dbReference>
<dbReference type="PANTHER" id="PTHR13117:SF5">
    <property type="entry name" value="PROTEIN RFT1 HOMOLOG"/>
    <property type="match status" value="1"/>
</dbReference>
<dbReference type="PANTHER" id="PTHR13117">
    <property type="entry name" value="ENDOPLASMIC RETICULUM MULTISPAN TRANSMEMBRANE PROTEIN-RELATED"/>
    <property type="match status" value="1"/>
</dbReference>
<evidence type="ECO:0000313" key="10">
    <source>
        <dbReference type="EMBL" id="KII66483.1"/>
    </source>
</evidence>
<comment type="similarity">
    <text evidence="3 9">Belongs to the RFT1 family.</text>
</comment>
<dbReference type="Pfam" id="PF04506">
    <property type="entry name" value="Rft-1"/>
    <property type="match status" value="1"/>
</dbReference>
<keyword evidence="5" id="KW-0256">Endoplasmic reticulum</keyword>
<feature type="transmembrane region" description="Helical" evidence="9">
    <location>
        <begin position="81"/>
        <end position="104"/>
    </location>
</feature>
<feature type="transmembrane region" description="Helical" evidence="9">
    <location>
        <begin position="305"/>
        <end position="325"/>
    </location>
</feature>
<comment type="pathway">
    <text evidence="2">Protein modification; protein glycosylation.</text>
</comment>
<evidence type="ECO:0000256" key="4">
    <source>
        <dbReference type="ARBA" id="ARBA00022692"/>
    </source>
</evidence>
<keyword evidence="7 9" id="KW-0472">Membrane</keyword>
<feature type="transmembrane region" description="Helical" evidence="9">
    <location>
        <begin position="346"/>
        <end position="367"/>
    </location>
</feature>
<feature type="transmembrane region" description="Helical" evidence="9">
    <location>
        <begin position="145"/>
        <end position="169"/>
    </location>
</feature>
<feature type="transmembrane region" description="Helical" evidence="9">
    <location>
        <begin position="181"/>
        <end position="200"/>
    </location>
</feature>
<feature type="transmembrane region" description="Helical" evidence="9">
    <location>
        <begin position="387"/>
        <end position="412"/>
    </location>
</feature>
<keyword evidence="4 9" id="KW-0812">Transmembrane</keyword>
<feature type="transmembrane region" description="Helical" evidence="9">
    <location>
        <begin position="116"/>
        <end position="133"/>
    </location>
</feature>
<dbReference type="OMA" id="QANCINI"/>
<evidence type="ECO:0000256" key="6">
    <source>
        <dbReference type="ARBA" id="ARBA00022989"/>
    </source>
</evidence>
<evidence type="ECO:0000256" key="5">
    <source>
        <dbReference type="ARBA" id="ARBA00022824"/>
    </source>
</evidence>
<accession>A0A0C2JBA6</accession>
<comment type="function">
    <text evidence="8 9">Intramembrane glycolipid transporter that operates in the biosynthetic pathway of dolichol-linked oligosaccharides, the glycan precursors employed in protein asparagine (N)-glycosylation. The sequential addition of sugars to dolichol pyrophosphate produces dolichol-linked oligosaccharides containing fourteen sugars, including two GlcNAcs, nine mannoses and three glucoses. Once assembled, the oligosaccharide is transferred from the lipid to nascent proteins by oligosaccharyltransferases. The assembly of dolichol-linked oligosaccharides begins on the cytosolic side of the endoplasmic reticulum membrane and finishes in its lumen. RFT1 could mediate the translocation of the cytosolically oriented intermediate DolPP-GlcNAc2Man5, produced by ALG11, into the ER lumen where dolichol-linked oligosaccharides assembly continues. However, the intramembrane lipid transporter activity could not be confirmed in vitro.</text>
</comment>
<comment type="caution">
    <text evidence="9">Lacks conserved residue(s) required for the propagation of feature annotation.</text>
</comment>
<keyword evidence="11" id="KW-1185">Reference proteome</keyword>
<dbReference type="GO" id="GO:0005789">
    <property type="term" value="C:endoplasmic reticulum membrane"/>
    <property type="evidence" value="ECO:0007669"/>
    <property type="project" value="UniProtKB-SubCell"/>
</dbReference>
<evidence type="ECO:0000313" key="11">
    <source>
        <dbReference type="Proteomes" id="UP000031668"/>
    </source>
</evidence>
<evidence type="ECO:0000256" key="3">
    <source>
        <dbReference type="ARBA" id="ARBA00010288"/>
    </source>
</evidence>
<dbReference type="OrthoDB" id="9979195at2759"/>
<sequence length="417" mass="47574">MLTSDFSSFKKSVSNGIIVRVFMKILNLALDMLYLNRISSKVLGAANVRLGLLHNTLVGLVRDPFRKSLVTERYSKELLRLSLFCPGIGLGLGLIFVVFWLYVLGIPGESLEKSEYLFAVVVFALSAWLEICNEPMYLFLKTNDFIYTISLIDVVSQLTHIVIMLRILFKNSTIGIYDVCLLHFSRFFAMWISFIVATFMNVDTFRKVKYGAQDKSELIKSYFFQNIFHIFSNQGENFLINIIPWLKFGELGVYSIVFNLGSIIPHIFFAPIEESLYILCGRRSTDSIAQKRNFFATTFHSIQRVMLYFGCFAFIYGQMLSGIFFKIFFSSSTHSIDLLSQLMQQFATYILFLAINGPLEAFVYSSLNAKDVYKSTKTLVMVSGVHFSSLILLTTRLGVAGILYSNILVYCVRIYIS</sequence>